<reference evidence="1 2" key="1">
    <citation type="journal article" date="2017" name="Genome Biol. Evol.">
        <title>Phytophthora megakarya and P. palmivora, closely related causal agents of cacao black pod rot, underwent increases in genome sizes and gene numbers by different mechanisms.</title>
        <authorList>
            <person name="Ali S.S."/>
            <person name="Shao J."/>
            <person name="Lary D.J."/>
            <person name="Kronmiller B."/>
            <person name="Shen D."/>
            <person name="Strem M.D."/>
            <person name="Amoako-Attah I."/>
            <person name="Akrofi A.Y."/>
            <person name="Begoude B.A."/>
            <person name="Ten Hoopen G.M."/>
            <person name="Coulibaly K."/>
            <person name="Kebe B.I."/>
            <person name="Melnick R.L."/>
            <person name="Guiltinan M.J."/>
            <person name="Tyler B.M."/>
            <person name="Meinhardt L.W."/>
            <person name="Bailey B.A."/>
        </authorList>
    </citation>
    <scope>NUCLEOTIDE SEQUENCE [LARGE SCALE GENOMIC DNA]</scope>
    <source>
        <strain evidence="2">sbr112.9</strain>
    </source>
</reference>
<sequence length="108" mass="12035">MGSSIVGVLSFAPTHTYIPARNRIVEALGVTDQLGYTTRSWSRPGNEWLVDVETAHCPCRMHLNFRHCVHVASPLQTRGIINGVGKDVLVNSDVASHQDHRQDSLYRL</sequence>
<dbReference type="AlphaFoldDB" id="A0A2P4XDV2"/>
<protein>
    <recommendedName>
        <fullName evidence="3">SWIM-type domain-containing protein</fullName>
    </recommendedName>
</protein>
<evidence type="ECO:0008006" key="3">
    <source>
        <dbReference type="Google" id="ProtNLM"/>
    </source>
</evidence>
<comment type="caution">
    <text evidence="1">The sequence shown here is derived from an EMBL/GenBank/DDBJ whole genome shotgun (WGS) entry which is preliminary data.</text>
</comment>
<accession>A0A2P4XDV2</accession>
<dbReference type="EMBL" id="NCKW01011328">
    <property type="protein sequence ID" value="POM63728.1"/>
    <property type="molecule type" value="Genomic_DNA"/>
</dbReference>
<proteinExistence type="predicted"/>
<name>A0A2P4XDV2_9STRA</name>
<keyword evidence="2" id="KW-1185">Reference proteome</keyword>
<dbReference type="Proteomes" id="UP000237271">
    <property type="component" value="Unassembled WGS sequence"/>
</dbReference>
<evidence type="ECO:0000313" key="2">
    <source>
        <dbReference type="Proteomes" id="UP000237271"/>
    </source>
</evidence>
<gene>
    <name evidence="1" type="ORF">PHPALM_20833</name>
</gene>
<evidence type="ECO:0000313" key="1">
    <source>
        <dbReference type="EMBL" id="POM63728.1"/>
    </source>
</evidence>
<organism evidence="1 2">
    <name type="scientific">Phytophthora palmivora</name>
    <dbReference type="NCBI Taxonomy" id="4796"/>
    <lineage>
        <taxon>Eukaryota</taxon>
        <taxon>Sar</taxon>
        <taxon>Stramenopiles</taxon>
        <taxon>Oomycota</taxon>
        <taxon>Peronosporomycetes</taxon>
        <taxon>Peronosporales</taxon>
        <taxon>Peronosporaceae</taxon>
        <taxon>Phytophthora</taxon>
    </lineage>
</organism>